<protein>
    <recommendedName>
        <fullName evidence="3">N-acetyltransferase domain-containing protein</fullName>
    </recommendedName>
</protein>
<dbReference type="SUPFAM" id="SSF55729">
    <property type="entry name" value="Acyl-CoA N-acyltransferases (Nat)"/>
    <property type="match status" value="1"/>
</dbReference>
<dbReference type="EMBL" id="FOLL01000008">
    <property type="protein sequence ID" value="SFC31592.1"/>
    <property type="molecule type" value="Genomic_DNA"/>
</dbReference>
<proteinExistence type="predicted"/>
<evidence type="ECO:0008006" key="3">
    <source>
        <dbReference type="Google" id="ProtNLM"/>
    </source>
</evidence>
<keyword evidence="2" id="KW-1185">Reference proteome</keyword>
<evidence type="ECO:0000313" key="1">
    <source>
        <dbReference type="EMBL" id="SFC31592.1"/>
    </source>
</evidence>
<dbReference type="STRING" id="623281.SAMN05421747_10882"/>
<dbReference type="InterPro" id="IPR016181">
    <property type="entry name" value="Acyl_CoA_acyltransferase"/>
</dbReference>
<organism evidence="1 2">
    <name type="scientific">Parapedobacter composti</name>
    <dbReference type="NCBI Taxonomy" id="623281"/>
    <lineage>
        <taxon>Bacteria</taxon>
        <taxon>Pseudomonadati</taxon>
        <taxon>Bacteroidota</taxon>
        <taxon>Sphingobacteriia</taxon>
        <taxon>Sphingobacteriales</taxon>
        <taxon>Sphingobacteriaceae</taxon>
        <taxon>Parapedobacter</taxon>
    </lineage>
</organism>
<gene>
    <name evidence="1" type="ORF">SAMN05421747_10882</name>
</gene>
<evidence type="ECO:0000313" key="2">
    <source>
        <dbReference type="Proteomes" id="UP000199577"/>
    </source>
</evidence>
<sequence>MISVVFRAFRAIDDPESCARFIEGHRKVLEVFGITMITSNKALWVNHKNTYVILVESKEDHRPLGGVRLQIADGELMLPIEDAVGKVDKKIHEVVKMRDSNVTGEMCGLWNSKEVAGFGIGSTFLSRATVALARMMKVKTLFALCAPATVRMGHNMGFVIEKSLGNNGFFNYPKLDLVATAMVMEDTEDISRATQDNQAFIIDFMKNPIQTRIEKGPKGEVRVYYDLSMGTLVK</sequence>
<reference evidence="2" key="1">
    <citation type="submission" date="2016-10" db="EMBL/GenBank/DDBJ databases">
        <authorList>
            <person name="Varghese N."/>
            <person name="Submissions S."/>
        </authorList>
    </citation>
    <scope>NUCLEOTIDE SEQUENCE [LARGE SCALE GENOMIC DNA]</scope>
    <source>
        <strain evidence="2">DSM 22900</strain>
    </source>
</reference>
<dbReference type="AlphaFoldDB" id="A0A1I1I6Z6"/>
<dbReference type="OrthoDB" id="660041at2"/>
<dbReference type="RefSeq" id="WP_090973496.1">
    <property type="nucleotide sequence ID" value="NZ_FOLL01000008.1"/>
</dbReference>
<dbReference type="Proteomes" id="UP000199577">
    <property type="component" value="Unassembled WGS sequence"/>
</dbReference>
<accession>A0A1I1I6Z6</accession>
<name>A0A1I1I6Z6_9SPHI</name>